<dbReference type="AlphaFoldDB" id="A0A8S1B050"/>
<evidence type="ECO:0000313" key="1">
    <source>
        <dbReference type="EMBL" id="CAB3254641.1"/>
    </source>
</evidence>
<proteinExistence type="predicted"/>
<reference evidence="1 2" key="1">
    <citation type="submission" date="2020-04" db="EMBL/GenBank/DDBJ databases">
        <authorList>
            <person name="Wallbank WR R."/>
            <person name="Pardo Diaz C."/>
            <person name="Kozak K."/>
            <person name="Martin S."/>
            <person name="Jiggins C."/>
            <person name="Moest M."/>
            <person name="Warren A I."/>
            <person name="Byers J.R.P. K."/>
            <person name="Montejo-Kovacevich G."/>
            <person name="Yen C E."/>
        </authorList>
    </citation>
    <scope>NUCLEOTIDE SEQUENCE [LARGE SCALE GENOMIC DNA]</scope>
</reference>
<dbReference type="OrthoDB" id="7071878at2759"/>
<sequence length="351" mass="39433">MIQTTSLVRKPLNLNCDTTSTYPGMKALVLFIAALLIGSVPTAESFAYSYDSILDVTDEFFSDDLIIYRAEYDIVDILYPLNGLNKDSFTNNRVYFFTLADFKSGKRIDKGLFININGVATKLLDNGRVSAAAKDHTKEAYFGATDGLYAYDVVKNKAVKYGNFDDPIISLGKVKGEDTIYALTEDNVLYKVTELGTKREKIDHAPNLEDIVLDASNNLYFSTPDKRVHIVGRDGVQQVKGLPEHISYLKIYKAPFFVEDAIAVIANEMSHLVFFNGTVGDGHCKYLVKPTAYSLQPLLLQQYGYKKNIYELNFLNSKTRKSFSGQIKNLVERRADQITKFTAELHTLVDI</sequence>
<protein>
    <submittedName>
        <fullName evidence="1">Uncharacterized protein</fullName>
    </submittedName>
</protein>
<accession>A0A8S1B050</accession>
<gene>
    <name evidence="1" type="ORF">APLA_LOCUS14599</name>
</gene>
<dbReference type="Proteomes" id="UP000494106">
    <property type="component" value="Unassembled WGS sequence"/>
</dbReference>
<keyword evidence="2" id="KW-1185">Reference proteome</keyword>
<organism evidence="1 2">
    <name type="scientific">Arctia plantaginis</name>
    <name type="common">Wood tiger moth</name>
    <name type="synonym">Phalaena plantaginis</name>
    <dbReference type="NCBI Taxonomy" id="874455"/>
    <lineage>
        <taxon>Eukaryota</taxon>
        <taxon>Metazoa</taxon>
        <taxon>Ecdysozoa</taxon>
        <taxon>Arthropoda</taxon>
        <taxon>Hexapoda</taxon>
        <taxon>Insecta</taxon>
        <taxon>Pterygota</taxon>
        <taxon>Neoptera</taxon>
        <taxon>Endopterygota</taxon>
        <taxon>Lepidoptera</taxon>
        <taxon>Glossata</taxon>
        <taxon>Ditrysia</taxon>
        <taxon>Noctuoidea</taxon>
        <taxon>Erebidae</taxon>
        <taxon>Arctiinae</taxon>
        <taxon>Arctia</taxon>
    </lineage>
</organism>
<dbReference type="SUPFAM" id="SSF63829">
    <property type="entry name" value="Calcium-dependent phosphotriesterase"/>
    <property type="match status" value="1"/>
</dbReference>
<name>A0A8S1B050_ARCPL</name>
<dbReference type="EMBL" id="CADEBC010000566">
    <property type="protein sequence ID" value="CAB3254641.1"/>
    <property type="molecule type" value="Genomic_DNA"/>
</dbReference>
<comment type="caution">
    <text evidence="1">The sequence shown here is derived from an EMBL/GenBank/DDBJ whole genome shotgun (WGS) entry which is preliminary data.</text>
</comment>
<evidence type="ECO:0000313" key="2">
    <source>
        <dbReference type="Proteomes" id="UP000494106"/>
    </source>
</evidence>